<proteinExistence type="predicted"/>
<organism evidence="2 3">
    <name type="scientific">Actinomyces johnsonii F0542</name>
    <dbReference type="NCBI Taxonomy" id="1321818"/>
    <lineage>
        <taxon>Bacteria</taxon>
        <taxon>Bacillati</taxon>
        <taxon>Actinomycetota</taxon>
        <taxon>Actinomycetes</taxon>
        <taxon>Actinomycetales</taxon>
        <taxon>Actinomycetaceae</taxon>
        <taxon>Actinomyces</taxon>
    </lineage>
</organism>
<accession>U1QMK3</accession>
<keyword evidence="3" id="KW-1185">Reference proteome</keyword>
<dbReference type="HOGENOM" id="CLU_2986183_0_0_11"/>
<dbReference type="Proteomes" id="UP000016536">
    <property type="component" value="Unassembled WGS sequence"/>
</dbReference>
<feature type="region of interest" description="Disordered" evidence="1">
    <location>
        <begin position="1"/>
        <end position="57"/>
    </location>
</feature>
<evidence type="ECO:0000313" key="3">
    <source>
        <dbReference type="Proteomes" id="UP000016536"/>
    </source>
</evidence>
<evidence type="ECO:0000313" key="2">
    <source>
        <dbReference type="EMBL" id="ERH23331.1"/>
    </source>
</evidence>
<reference evidence="2 3" key="1">
    <citation type="submission" date="2013-08" db="EMBL/GenBank/DDBJ databases">
        <authorList>
            <person name="Weinstock G."/>
            <person name="Sodergren E."/>
            <person name="Wylie T."/>
            <person name="Fulton L."/>
            <person name="Fulton R."/>
            <person name="Fronick C."/>
            <person name="O'Laughlin M."/>
            <person name="Godfrey J."/>
            <person name="Miner T."/>
            <person name="Herter B."/>
            <person name="Appelbaum E."/>
            <person name="Cordes M."/>
            <person name="Lek S."/>
            <person name="Wollam A."/>
            <person name="Pepin K.H."/>
            <person name="Palsikar V.B."/>
            <person name="Mitreva M."/>
            <person name="Wilson R.K."/>
        </authorList>
    </citation>
    <scope>NUCLEOTIDE SEQUENCE [LARGE SCALE GENOMIC DNA]</scope>
    <source>
        <strain evidence="2 3">F0542</strain>
    </source>
</reference>
<evidence type="ECO:0000256" key="1">
    <source>
        <dbReference type="SAM" id="MobiDB-lite"/>
    </source>
</evidence>
<dbReference type="EMBL" id="AWSE01000100">
    <property type="protein sequence ID" value="ERH23331.1"/>
    <property type="molecule type" value="Genomic_DNA"/>
</dbReference>
<comment type="caution">
    <text evidence="2">The sequence shown here is derived from an EMBL/GenBank/DDBJ whole genome shotgun (WGS) entry which is preliminary data.</text>
</comment>
<sequence length="57" mass="6636">MRRTIRRKQASFRLPPNGAANPPHYRTTRRPWKSRRWADDVPCNTSSAHRQVPAGKP</sequence>
<dbReference type="AlphaFoldDB" id="U1QMK3"/>
<feature type="compositionally biased region" description="Basic residues" evidence="1">
    <location>
        <begin position="1"/>
        <end position="10"/>
    </location>
</feature>
<feature type="compositionally biased region" description="Basic residues" evidence="1">
    <location>
        <begin position="26"/>
        <end position="35"/>
    </location>
</feature>
<name>U1QMK3_9ACTO</name>
<gene>
    <name evidence="2" type="ORF">HMPREF1979_01857</name>
</gene>
<protein>
    <submittedName>
        <fullName evidence="2">Uncharacterized protein</fullName>
    </submittedName>
</protein>